<dbReference type="AlphaFoldDB" id="A0A4V2XA41"/>
<reference evidence="2 3" key="1">
    <citation type="submission" date="2019-02" db="EMBL/GenBank/DDBJ databases">
        <title>Arundinibacter roseus gen. nov., sp. nov., a new member of the family Cytophagaceae.</title>
        <authorList>
            <person name="Szuroczki S."/>
            <person name="Khayer B."/>
            <person name="Sproer C."/>
            <person name="Toumi M."/>
            <person name="Szabo A."/>
            <person name="Felfoldi T."/>
            <person name="Schumann P."/>
            <person name="Toth E."/>
        </authorList>
    </citation>
    <scope>NUCLEOTIDE SEQUENCE [LARGE SCALE GENOMIC DNA]</scope>
    <source>
        <strain evidence="2 3">DMA-k-7a</strain>
    </source>
</reference>
<gene>
    <name evidence="2" type="ORF">EZE20_08905</name>
</gene>
<keyword evidence="3" id="KW-1185">Reference proteome</keyword>
<keyword evidence="1" id="KW-0812">Transmembrane</keyword>
<feature type="transmembrane region" description="Helical" evidence="1">
    <location>
        <begin position="147"/>
        <end position="167"/>
    </location>
</feature>
<proteinExistence type="predicted"/>
<protein>
    <submittedName>
        <fullName evidence="2">DUF3267 domain-containing protein</fullName>
    </submittedName>
</protein>
<feature type="transmembrane region" description="Helical" evidence="1">
    <location>
        <begin position="81"/>
        <end position="103"/>
    </location>
</feature>
<dbReference type="InterPro" id="IPR021683">
    <property type="entry name" value="DUF3267"/>
</dbReference>
<feature type="transmembrane region" description="Helical" evidence="1">
    <location>
        <begin position="173"/>
        <end position="192"/>
    </location>
</feature>
<organism evidence="2 3">
    <name type="scientific">Arundinibacter roseus</name>
    <dbReference type="NCBI Taxonomy" id="2070510"/>
    <lineage>
        <taxon>Bacteria</taxon>
        <taxon>Pseudomonadati</taxon>
        <taxon>Bacteroidota</taxon>
        <taxon>Cytophagia</taxon>
        <taxon>Cytophagales</taxon>
        <taxon>Spirosomataceae</taxon>
        <taxon>Arundinibacter</taxon>
    </lineage>
</organism>
<sequence>MSRPTTNSLHESGSYRLIESFTIDEMAQFLAREAGMQPKSDVPKQKKPARMILLTAVLALAGAAFGWVIGTALFTSSEDEVWLSAGWQMLIAFLCFFIIWLPLHESIHALVFKMLGAPKVGFGYSTKGMMVYAYAQRFVMTLRENSLVAAMPFVVITSLLILLIFLVPELKTAWIFTLLLHTLGCFGDFILIKHAWKNRHRDMYTYDDMTEKRTYFFEKTELKSVNS</sequence>
<dbReference type="Pfam" id="PF11667">
    <property type="entry name" value="DUF3267"/>
    <property type="match status" value="1"/>
</dbReference>
<dbReference type="OrthoDB" id="1119336at2"/>
<dbReference type="RefSeq" id="WP_132116682.1">
    <property type="nucleotide sequence ID" value="NZ_SMJU01000005.1"/>
</dbReference>
<dbReference type="EMBL" id="SMJU01000005">
    <property type="protein sequence ID" value="TDB65875.1"/>
    <property type="molecule type" value="Genomic_DNA"/>
</dbReference>
<keyword evidence="1" id="KW-0472">Membrane</keyword>
<accession>A0A4V2XA41</accession>
<evidence type="ECO:0000256" key="1">
    <source>
        <dbReference type="SAM" id="Phobius"/>
    </source>
</evidence>
<keyword evidence="1" id="KW-1133">Transmembrane helix</keyword>
<comment type="caution">
    <text evidence="2">The sequence shown here is derived from an EMBL/GenBank/DDBJ whole genome shotgun (WGS) entry which is preliminary data.</text>
</comment>
<name>A0A4V2XA41_9BACT</name>
<feature type="transmembrane region" description="Helical" evidence="1">
    <location>
        <begin position="52"/>
        <end position="75"/>
    </location>
</feature>
<evidence type="ECO:0000313" key="2">
    <source>
        <dbReference type="EMBL" id="TDB65875.1"/>
    </source>
</evidence>
<evidence type="ECO:0000313" key="3">
    <source>
        <dbReference type="Proteomes" id="UP000295706"/>
    </source>
</evidence>
<dbReference type="Proteomes" id="UP000295706">
    <property type="component" value="Unassembled WGS sequence"/>
</dbReference>